<keyword evidence="13" id="KW-1185">Reference proteome</keyword>
<dbReference type="PANTHER" id="PTHR10851">
    <property type="entry name" value="PYRIDOXINE-5-PHOSPHATE OXIDASE"/>
    <property type="match status" value="1"/>
</dbReference>
<proteinExistence type="inferred from homology"/>
<sequence>MKLKDIRRDYSQAKLNEHNISPNPVQQFQDWMNQALEANIRDATAMSLVTVGKDGFPQSRIVLLKDFEQEGFTFFTNYRSEKGMAIEANPKISLHFFWPELERQIRISGIACKTSLVISKKYFHSRPQKSQIAASISEQSSVVQSREFLENKFAEYAEELNGKNPDYPENWGGYLVEPVKFEFWQGRENRLHDRIVYEKTDDEWKIKRLAP</sequence>
<feature type="binding site" evidence="7 8">
    <location>
        <position position="126"/>
    </location>
    <ligand>
        <name>substrate</name>
    </ligand>
</feature>
<feature type="binding site" evidence="7 8">
    <location>
        <position position="65"/>
    </location>
    <ligand>
        <name>substrate</name>
    </ligand>
</feature>
<dbReference type="GO" id="GO:0008615">
    <property type="term" value="P:pyridoxine biosynthetic process"/>
    <property type="evidence" value="ECO:0007669"/>
    <property type="project" value="UniProtKB-UniRule"/>
</dbReference>
<evidence type="ECO:0000256" key="2">
    <source>
        <dbReference type="ARBA" id="ARBA00011738"/>
    </source>
</evidence>
<evidence type="ECO:0000256" key="8">
    <source>
        <dbReference type="PIRSR" id="PIRSR000190-1"/>
    </source>
</evidence>
<dbReference type="Pfam" id="PF01243">
    <property type="entry name" value="PNPOx_N"/>
    <property type="match status" value="1"/>
</dbReference>
<comment type="caution">
    <text evidence="12">The sequence shown here is derived from an EMBL/GenBank/DDBJ whole genome shotgun (WGS) entry which is preliminary data.</text>
</comment>
<feature type="binding site" evidence="7 9">
    <location>
        <begin position="139"/>
        <end position="140"/>
    </location>
    <ligand>
        <name>FMN</name>
        <dbReference type="ChEBI" id="CHEBI:58210"/>
    </ligand>
</feature>
<comment type="similarity">
    <text evidence="1 7">Belongs to the pyridoxamine 5'-phosphate oxidase family.</text>
</comment>
<comment type="function">
    <text evidence="7">Catalyzes the oxidation of either pyridoxine 5'-phosphate (PNP) or pyridoxamine 5'-phosphate (PMP) into pyridoxal 5'-phosphate (PLP).</text>
</comment>
<dbReference type="EMBL" id="JAPOHD010000013">
    <property type="protein sequence ID" value="MCY1720061.1"/>
    <property type="molecule type" value="Genomic_DNA"/>
</dbReference>
<dbReference type="InterPro" id="IPR000659">
    <property type="entry name" value="Pyridox_Oxase"/>
</dbReference>
<keyword evidence="4 7" id="KW-0288">FMN</keyword>
<dbReference type="PROSITE" id="PS01064">
    <property type="entry name" value="PYRIDOX_OXIDASE"/>
    <property type="match status" value="1"/>
</dbReference>
<comment type="catalytic activity">
    <reaction evidence="7">
        <text>pyridoxamine 5'-phosphate + O2 + H2O = pyridoxal 5'-phosphate + H2O2 + NH4(+)</text>
        <dbReference type="Rhea" id="RHEA:15817"/>
        <dbReference type="ChEBI" id="CHEBI:15377"/>
        <dbReference type="ChEBI" id="CHEBI:15379"/>
        <dbReference type="ChEBI" id="CHEBI:16240"/>
        <dbReference type="ChEBI" id="CHEBI:28938"/>
        <dbReference type="ChEBI" id="CHEBI:58451"/>
        <dbReference type="ChEBI" id="CHEBI:597326"/>
        <dbReference type="EC" id="1.4.3.5"/>
    </reaction>
</comment>
<feature type="binding site" evidence="7 9">
    <location>
        <position position="194"/>
    </location>
    <ligand>
        <name>FMN</name>
        <dbReference type="ChEBI" id="CHEBI:58210"/>
    </ligand>
</feature>
<comment type="subunit">
    <text evidence="2 7">Homodimer.</text>
</comment>
<name>A0A9X3J623_9BACT</name>
<feature type="binding site" evidence="7 8">
    <location>
        <position position="122"/>
    </location>
    <ligand>
        <name>substrate</name>
    </ligand>
</feature>
<comment type="pathway">
    <text evidence="7">Cofactor metabolism; pyridoxal 5'-phosphate salvage; pyridoxal 5'-phosphate from pyridoxine 5'-phosphate: step 1/1.</text>
</comment>
<feature type="binding site" evidence="7 9">
    <location>
        <begin position="60"/>
        <end position="65"/>
    </location>
    <ligand>
        <name>FMN</name>
        <dbReference type="ChEBI" id="CHEBI:58210"/>
    </ligand>
</feature>
<dbReference type="GO" id="GO:0010181">
    <property type="term" value="F:FMN binding"/>
    <property type="evidence" value="ECO:0007669"/>
    <property type="project" value="UniProtKB-UniRule"/>
</dbReference>
<feature type="binding site" evidence="7 8">
    <location>
        <begin position="190"/>
        <end position="192"/>
    </location>
    <ligand>
        <name>substrate</name>
    </ligand>
</feature>
<comment type="pathway">
    <text evidence="7">Cofactor metabolism; pyridoxal 5'-phosphate salvage; pyridoxal 5'-phosphate from pyridoxamine 5'-phosphate: step 1/1.</text>
</comment>
<accession>A0A9X3J623</accession>
<dbReference type="Proteomes" id="UP001145087">
    <property type="component" value="Unassembled WGS sequence"/>
</dbReference>
<dbReference type="EC" id="1.4.3.5" evidence="7"/>
<comment type="caution">
    <text evidence="7">Lacks conserved residue(s) required for the propagation of feature annotation.</text>
</comment>
<protein>
    <recommendedName>
        <fullName evidence="7">Pyridoxine/pyridoxamine 5'-phosphate oxidase</fullName>
        <ecNumber evidence="7">1.4.3.5</ecNumber>
    </recommendedName>
    <alternativeName>
        <fullName evidence="7">PNP/PMP oxidase</fullName>
        <shortName evidence="7">PNPOx</shortName>
    </alternativeName>
    <alternativeName>
        <fullName evidence="7">Pyridoxal 5'-phosphate synthase</fullName>
    </alternativeName>
</protein>
<dbReference type="RefSeq" id="WP_343332395.1">
    <property type="nucleotide sequence ID" value="NZ_JAPOHD010000013.1"/>
</dbReference>
<feature type="binding site" evidence="8">
    <location>
        <begin position="7"/>
        <end position="10"/>
    </location>
    <ligand>
        <name>substrate</name>
    </ligand>
</feature>
<dbReference type="HAMAP" id="MF_01629">
    <property type="entry name" value="PdxH"/>
    <property type="match status" value="1"/>
</dbReference>
<feature type="domain" description="Pyridoxine 5'-phosphate oxidase dimerisation C-terminal" evidence="11">
    <location>
        <begin position="171"/>
        <end position="211"/>
    </location>
</feature>
<dbReference type="FunFam" id="2.30.110.10:FF:000020">
    <property type="entry name" value="PNPO isoform 11"/>
    <property type="match status" value="1"/>
</dbReference>
<evidence type="ECO:0000313" key="13">
    <source>
        <dbReference type="Proteomes" id="UP001145087"/>
    </source>
</evidence>
<evidence type="ECO:0000256" key="9">
    <source>
        <dbReference type="PIRSR" id="PIRSR000190-2"/>
    </source>
</evidence>
<evidence type="ECO:0000259" key="11">
    <source>
        <dbReference type="Pfam" id="PF10590"/>
    </source>
</evidence>
<reference evidence="12" key="1">
    <citation type="submission" date="2022-11" db="EMBL/GenBank/DDBJ databases">
        <title>Marilongibacter aestuarii gen. nov., sp. nov., isolated from tidal flat sediment.</title>
        <authorList>
            <person name="Jiayan W."/>
        </authorList>
    </citation>
    <scope>NUCLEOTIDE SEQUENCE</scope>
    <source>
        <strain evidence="12">Z1-6</strain>
    </source>
</reference>
<dbReference type="PIRSF" id="PIRSF000190">
    <property type="entry name" value="Pyd_amn-ph_oxd"/>
    <property type="match status" value="1"/>
</dbReference>
<evidence type="ECO:0000313" key="12">
    <source>
        <dbReference type="EMBL" id="MCY1720061.1"/>
    </source>
</evidence>
<dbReference type="InterPro" id="IPR019740">
    <property type="entry name" value="Pyridox_Oxase_CS"/>
</dbReference>
<evidence type="ECO:0000256" key="3">
    <source>
        <dbReference type="ARBA" id="ARBA00022630"/>
    </source>
</evidence>
<evidence type="ECO:0000256" key="4">
    <source>
        <dbReference type="ARBA" id="ARBA00022643"/>
    </source>
</evidence>
<keyword evidence="6 7" id="KW-0664">Pyridoxine biosynthesis</keyword>
<feature type="binding site" evidence="7 9">
    <location>
        <begin position="75"/>
        <end position="76"/>
    </location>
    <ligand>
        <name>FMN</name>
        <dbReference type="ChEBI" id="CHEBI:58210"/>
    </ligand>
</feature>
<feature type="binding site" evidence="7 9">
    <location>
        <position position="104"/>
    </location>
    <ligand>
        <name>FMN</name>
        <dbReference type="ChEBI" id="CHEBI:58210"/>
    </ligand>
</feature>
<evidence type="ECO:0000256" key="6">
    <source>
        <dbReference type="ARBA" id="ARBA00023096"/>
    </source>
</evidence>
<dbReference type="InterPro" id="IPR012349">
    <property type="entry name" value="Split_barrel_FMN-bd"/>
</dbReference>
<dbReference type="NCBIfam" id="TIGR00558">
    <property type="entry name" value="pdxH"/>
    <property type="match status" value="1"/>
</dbReference>
<dbReference type="SUPFAM" id="SSF50475">
    <property type="entry name" value="FMN-binding split barrel"/>
    <property type="match status" value="1"/>
</dbReference>
<evidence type="ECO:0000259" key="10">
    <source>
        <dbReference type="Pfam" id="PF01243"/>
    </source>
</evidence>
<keyword evidence="3 7" id="KW-0285">Flavoprotein</keyword>
<comment type="catalytic activity">
    <reaction evidence="7">
        <text>pyridoxine 5'-phosphate + O2 = pyridoxal 5'-phosphate + H2O2</text>
        <dbReference type="Rhea" id="RHEA:15149"/>
        <dbReference type="ChEBI" id="CHEBI:15379"/>
        <dbReference type="ChEBI" id="CHEBI:16240"/>
        <dbReference type="ChEBI" id="CHEBI:58589"/>
        <dbReference type="ChEBI" id="CHEBI:597326"/>
        <dbReference type="EC" id="1.4.3.5"/>
    </reaction>
</comment>
<dbReference type="NCBIfam" id="NF004231">
    <property type="entry name" value="PRK05679.1"/>
    <property type="match status" value="1"/>
</dbReference>
<feature type="binding site" evidence="7 9">
    <location>
        <position position="82"/>
    </location>
    <ligand>
        <name>FMN</name>
        <dbReference type="ChEBI" id="CHEBI:58210"/>
    </ligand>
</feature>
<dbReference type="GO" id="GO:0004733">
    <property type="term" value="F:pyridoxamine phosphate oxidase activity"/>
    <property type="evidence" value="ECO:0007669"/>
    <property type="project" value="UniProtKB-UniRule"/>
</dbReference>
<dbReference type="PANTHER" id="PTHR10851:SF0">
    <property type="entry name" value="PYRIDOXINE-5'-PHOSPHATE OXIDASE"/>
    <property type="match status" value="1"/>
</dbReference>
<comment type="cofactor">
    <cofactor evidence="7 9">
        <name>FMN</name>
        <dbReference type="ChEBI" id="CHEBI:58210"/>
    </cofactor>
    <text evidence="7 9">Binds 1 FMN per subunit.</text>
</comment>
<feature type="binding site" evidence="7 8">
    <location>
        <position position="130"/>
    </location>
    <ligand>
        <name>substrate</name>
    </ligand>
</feature>
<keyword evidence="5 7" id="KW-0560">Oxidoreductase</keyword>
<organism evidence="12 13">
    <name type="scientific">Draconibacterium aestuarii</name>
    <dbReference type="NCBI Taxonomy" id="2998507"/>
    <lineage>
        <taxon>Bacteria</taxon>
        <taxon>Pseudomonadati</taxon>
        <taxon>Bacteroidota</taxon>
        <taxon>Bacteroidia</taxon>
        <taxon>Marinilabiliales</taxon>
        <taxon>Prolixibacteraceae</taxon>
        <taxon>Draconibacterium</taxon>
    </lineage>
</organism>
<gene>
    <name evidence="7 12" type="primary">pdxH</name>
    <name evidence="12" type="ORF">OU798_06890</name>
</gene>
<dbReference type="AlphaFoldDB" id="A0A9X3J623"/>
<dbReference type="InterPro" id="IPR011576">
    <property type="entry name" value="Pyridox_Oxase_N"/>
</dbReference>
<feature type="binding site" evidence="7 9">
    <location>
        <position position="184"/>
    </location>
    <ligand>
        <name>FMN</name>
        <dbReference type="ChEBI" id="CHEBI:58210"/>
    </ligand>
</feature>
<evidence type="ECO:0000256" key="1">
    <source>
        <dbReference type="ARBA" id="ARBA00007301"/>
    </source>
</evidence>
<feature type="domain" description="Pyridoxamine 5'-phosphate oxidase N-terminal" evidence="10">
    <location>
        <begin position="33"/>
        <end position="156"/>
    </location>
</feature>
<evidence type="ECO:0000256" key="5">
    <source>
        <dbReference type="ARBA" id="ARBA00023002"/>
    </source>
</evidence>
<evidence type="ECO:0000256" key="7">
    <source>
        <dbReference type="HAMAP-Rule" id="MF_01629"/>
    </source>
</evidence>
<dbReference type="Gene3D" id="2.30.110.10">
    <property type="entry name" value="Electron Transport, Fmn-binding Protein, Chain A"/>
    <property type="match status" value="1"/>
</dbReference>
<dbReference type="InterPro" id="IPR019576">
    <property type="entry name" value="Pyridoxamine_oxidase_dimer_C"/>
</dbReference>
<dbReference type="Pfam" id="PF10590">
    <property type="entry name" value="PNP_phzG_C"/>
    <property type="match status" value="1"/>
</dbReference>